<keyword evidence="4" id="KW-1185">Reference proteome</keyword>
<feature type="region of interest" description="Disordered" evidence="1">
    <location>
        <begin position="26"/>
        <end position="115"/>
    </location>
</feature>
<proteinExistence type="predicted"/>
<organism evidence="3 4">
    <name type="scientific">Stylosanthes scabra</name>
    <dbReference type="NCBI Taxonomy" id="79078"/>
    <lineage>
        <taxon>Eukaryota</taxon>
        <taxon>Viridiplantae</taxon>
        <taxon>Streptophyta</taxon>
        <taxon>Embryophyta</taxon>
        <taxon>Tracheophyta</taxon>
        <taxon>Spermatophyta</taxon>
        <taxon>Magnoliopsida</taxon>
        <taxon>eudicotyledons</taxon>
        <taxon>Gunneridae</taxon>
        <taxon>Pentapetalae</taxon>
        <taxon>rosids</taxon>
        <taxon>fabids</taxon>
        <taxon>Fabales</taxon>
        <taxon>Fabaceae</taxon>
        <taxon>Papilionoideae</taxon>
        <taxon>50 kb inversion clade</taxon>
        <taxon>dalbergioids sensu lato</taxon>
        <taxon>Dalbergieae</taxon>
        <taxon>Pterocarpus clade</taxon>
        <taxon>Stylosanthes</taxon>
    </lineage>
</organism>
<dbReference type="SUPFAM" id="SSF55658">
    <property type="entry name" value="L9 N-domain-like"/>
    <property type="match status" value="1"/>
</dbReference>
<evidence type="ECO:0000313" key="4">
    <source>
        <dbReference type="Proteomes" id="UP001341840"/>
    </source>
</evidence>
<dbReference type="InterPro" id="IPR037056">
    <property type="entry name" value="RNase_H1_N_sf"/>
</dbReference>
<feature type="domain" description="Ribonuclease H1 N-terminal" evidence="2">
    <location>
        <begin position="10"/>
        <end position="52"/>
    </location>
</feature>
<dbReference type="Gene3D" id="3.40.970.10">
    <property type="entry name" value="Ribonuclease H1, N-terminal domain"/>
    <property type="match status" value="1"/>
</dbReference>
<dbReference type="Proteomes" id="UP001341840">
    <property type="component" value="Unassembled WGS sequence"/>
</dbReference>
<evidence type="ECO:0000313" key="3">
    <source>
        <dbReference type="EMBL" id="MED6143818.1"/>
    </source>
</evidence>
<reference evidence="3 4" key="1">
    <citation type="journal article" date="2023" name="Plants (Basel)">
        <title>Bridging the Gap: Combining Genomics and Transcriptomics Approaches to Understand Stylosanthes scabra, an Orphan Legume from the Brazilian Caatinga.</title>
        <authorList>
            <person name="Ferreira-Neto J.R.C."/>
            <person name="da Silva M.D."/>
            <person name="Binneck E."/>
            <person name="de Melo N.F."/>
            <person name="da Silva R.H."/>
            <person name="de Melo A.L.T.M."/>
            <person name="Pandolfi V."/>
            <person name="Bustamante F.O."/>
            <person name="Brasileiro-Vidal A.C."/>
            <person name="Benko-Iseppon A.M."/>
        </authorList>
    </citation>
    <scope>NUCLEOTIDE SEQUENCE [LARGE SCALE GENOMIC DNA]</scope>
    <source>
        <tissue evidence="3">Leaves</tissue>
    </source>
</reference>
<sequence length="115" mass="12741">MSKNKNNEEKHYVVWQGREPGVYKSWDDANAQVNGHPRNSYKGYPTFDEAKEAYNRPSLWESDKGSSQSQSQSAESNNKSYGSSGSSVTSVTTVGSYGSSYQTKAPDGTSKKTYY</sequence>
<protein>
    <recommendedName>
        <fullName evidence="2">Ribonuclease H1 N-terminal domain-containing protein</fullName>
    </recommendedName>
</protein>
<name>A0ABU6T732_9FABA</name>
<gene>
    <name evidence="3" type="ORF">PIB30_009318</name>
</gene>
<dbReference type="EMBL" id="JASCZI010090642">
    <property type="protein sequence ID" value="MED6143818.1"/>
    <property type="molecule type" value="Genomic_DNA"/>
</dbReference>
<evidence type="ECO:0000259" key="2">
    <source>
        <dbReference type="Pfam" id="PF01693"/>
    </source>
</evidence>
<dbReference type="Pfam" id="PF01693">
    <property type="entry name" value="Cauli_VI"/>
    <property type="match status" value="1"/>
</dbReference>
<feature type="compositionally biased region" description="Low complexity" evidence="1">
    <location>
        <begin position="80"/>
        <end position="101"/>
    </location>
</feature>
<comment type="caution">
    <text evidence="3">The sequence shown here is derived from an EMBL/GenBank/DDBJ whole genome shotgun (WGS) entry which is preliminary data.</text>
</comment>
<dbReference type="InterPro" id="IPR011320">
    <property type="entry name" value="RNase_H1_N"/>
</dbReference>
<evidence type="ECO:0000256" key="1">
    <source>
        <dbReference type="SAM" id="MobiDB-lite"/>
    </source>
</evidence>
<dbReference type="InterPro" id="IPR009027">
    <property type="entry name" value="Ribosomal_bL9/RNase_H1_N"/>
</dbReference>
<accession>A0ABU6T732</accession>